<organism evidence="1 2">
    <name type="scientific">Trifolium medium</name>
    <dbReference type="NCBI Taxonomy" id="97028"/>
    <lineage>
        <taxon>Eukaryota</taxon>
        <taxon>Viridiplantae</taxon>
        <taxon>Streptophyta</taxon>
        <taxon>Embryophyta</taxon>
        <taxon>Tracheophyta</taxon>
        <taxon>Spermatophyta</taxon>
        <taxon>Magnoliopsida</taxon>
        <taxon>eudicotyledons</taxon>
        <taxon>Gunneridae</taxon>
        <taxon>Pentapetalae</taxon>
        <taxon>rosids</taxon>
        <taxon>fabids</taxon>
        <taxon>Fabales</taxon>
        <taxon>Fabaceae</taxon>
        <taxon>Papilionoideae</taxon>
        <taxon>50 kb inversion clade</taxon>
        <taxon>NPAAA clade</taxon>
        <taxon>Hologalegina</taxon>
        <taxon>IRL clade</taxon>
        <taxon>Trifolieae</taxon>
        <taxon>Trifolium</taxon>
    </lineage>
</organism>
<dbReference type="EMBL" id="LXQA010351133">
    <property type="protein sequence ID" value="MCI45972.1"/>
    <property type="molecule type" value="Genomic_DNA"/>
</dbReference>
<dbReference type="Proteomes" id="UP000265520">
    <property type="component" value="Unassembled WGS sequence"/>
</dbReference>
<feature type="non-terminal residue" evidence="1">
    <location>
        <position position="1"/>
    </location>
</feature>
<sequence>LNMHLKFSLEPGPLFVKKDFAENPEFEAFKAEVKEELSAQKMDIQELIKNQKSMSAKQEEMSVDLKAIHSLLQTRNP</sequence>
<name>A0A392SC06_9FABA</name>
<protein>
    <submittedName>
        <fullName evidence="1">Uncharacterized protein</fullName>
    </submittedName>
</protein>
<reference evidence="1 2" key="1">
    <citation type="journal article" date="2018" name="Front. Plant Sci.">
        <title>Red Clover (Trifolium pratense) and Zigzag Clover (T. medium) - A Picture of Genomic Similarities and Differences.</title>
        <authorList>
            <person name="Dluhosova J."/>
            <person name="Istvanek J."/>
            <person name="Nedelnik J."/>
            <person name="Repkova J."/>
        </authorList>
    </citation>
    <scope>NUCLEOTIDE SEQUENCE [LARGE SCALE GENOMIC DNA]</scope>
    <source>
        <strain evidence="2">cv. 10/8</strain>
        <tissue evidence="1">Leaf</tissue>
    </source>
</reference>
<accession>A0A392SC06</accession>
<dbReference type="AlphaFoldDB" id="A0A392SC06"/>
<keyword evidence="2" id="KW-1185">Reference proteome</keyword>
<evidence type="ECO:0000313" key="2">
    <source>
        <dbReference type="Proteomes" id="UP000265520"/>
    </source>
</evidence>
<proteinExistence type="predicted"/>
<comment type="caution">
    <text evidence="1">The sequence shown here is derived from an EMBL/GenBank/DDBJ whole genome shotgun (WGS) entry which is preliminary data.</text>
</comment>
<evidence type="ECO:0000313" key="1">
    <source>
        <dbReference type="EMBL" id="MCI45972.1"/>
    </source>
</evidence>